<keyword evidence="3" id="KW-1185">Reference proteome</keyword>
<gene>
    <name evidence="2" type="ORF">HETIRDRAFT_430161</name>
</gene>
<dbReference type="InParanoid" id="W4JTM0"/>
<reference evidence="2 3" key="1">
    <citation type="journal article" date="2012" name="New Phytol.">
        <title>Insight into trade-off between wood decay and parasitism from the genome of a fungal forest pathogen.</title>
        <authorList>
            <person name="Olson A."/>
            <person name="Aerts A."/>
            <person name="Asiegbu F."/>
            <person name="Belbahri L."/>
            <person name="Bouzid O."/>
            <person name="Broberg A."/>
            <person name="Canback B."/>
            <person name="Coutinho P.M."/>
            <person name="Cullen D."/>
            <person name="Dalman K."/>
            <person name="Deflorio G."/>
            <person name="van Diepen L.T."/>
            <person name="Dunand C."/>
            <person name="Duplessis S."/>
            <person name="Durling M."/>
            <person name="Gonthier P."/>
            <person name="Grimwood J."/>
            <person name="Fossdal C.G."/>
            <person name="Hansson D."/>
            <person name="Henrissat B."/>
            <person name="Hietala A."/>
            <person name="Himmelstrand K."/>
            <person name="Hoffmeister D."/>
            <person name="Hogberg N."/>
            <person name="James T.Y."/>
            <person name="Karlsson M."/>
            <person name="Kohler A."/>
            <person name="Kues U."/>
            <person name="Lee Y.H."/>
            <person name="Lin Y.C."/>
            <person name="Lind M."/>
            <person name="Lindquist E."/>
            <person name="Lombard V."/>
            <person name="Lucas S."/>
            <person name="Lunden K."/>
            <person name="Morin E."/>
            <person name="Murat C."/>
            <person name="Park J."/>
            <person name="Raffaello T."/>
            <person name="Rouze P."/>
            <person name="Salamov A."/>
            <person name="Schmutz J."/>
            <person name="Solheim H."/>
            <person name="Stahlberg J."/>
            <person name="Velez H."/>
            <person name="de Vries R.P."/>
            <person name="Wiebenga A."/>
            <person name="Woodward S."/>
            <person name="Yakovlev I."/>
            <person name="Garbelotto M."/>
            <person name="Martin F."/>
            <person name="Grigoriev I.V."/>
            <person name="Stenlid J."/>
        </authorList>
    </citation>
    <scope>NUCLEOTIDE SEQUENCE [LARGE SCALE GENOMIC DNA]</scope>
    <source>
        <strain evidence="2 3">TC 32-1</strain>
    </source>
</reference>
<dbReference type="Proteomes" id="UP000030671">
    <property type="component" value="Unassembled WGS sequence"/>
</dbReference>
<name>W4JTM0_HETIT</name>
<dbReference type="GeneID" id="20674422"/>
<accession>W4JTM0</accession>
<proteinExistence type="predicted"/>
<dbReference type="EMBL" id="KI925464">
    <property type="protein sequence ID" value="ETW76883.1"/>
    <property type="molecule type" value="Genomic_DNA"/>
</dbReference>
<protein>
    <submittedName>
        <fullName evidence="2">Uncharacterized protein</fullName>
    </submittedName>
</protein>
<feature type="compositionally biased region" description="Polar residues" evidence="1">
    <location>
        <begin position="1"/>
        <end position="22"/>
    </location>
</feature>
<evidence type="ECO:0000313" key="3">
    <source>
        <dbReference type="Proteomes" id="UP000030671"/>
    </source>
</evidence>
<dbReference type="RefSeq" id="XP_009551748.1">
    <property type="nucleotide sequence ID" value="XM_009553453.1"/>
</dbReference>
<evidence type="ECO:0000256" key="1">
    <source>
        <dbReference type="SAM" id="MobiDB-lite"/>
    </source>
</evidence>
<dbReference type="HOGENOM" id="CLU_1740745_0_0_1"/>
<sequence>MANVFTDSPNQAPEPTQASQQRRPPKPLTRQPSLYRIVEMTNNATPSPAASPAPNTTNNTAISEKKSKKVARGVNESRNKTSGMNKEGNLSNGRSQGSPGKINQARIPPYHGESQQYSFQKALMDLLNAKETVNKNEEGGDSDECGEKSS</sequence>
<dbReference type="AlphaFoldDB" id="W4JTM0"/>
<feature type="region of interest" description="Disordered" evidence="1">
    <location>
        <begin position="1"/>
        <end position="116"/>
    </location>
</feature>
<evidence type="ECO:0000313" key="2">
    <source>
        <dbReference type="EMBL" id="ETW76883.1"/>
    </source>
</evidence>
<feature type="compositionally biased region" description="Low complexity" evidence="1">
    <location>
        <begin position="41"/>
        <end position="61"/>
    </location>
</feature>
<organism evidence="2 3">
    <name type="scientific">Heterobasidion irregulare (strain TC 32-1)</name>
    <dbReference type="NCBI Taxonomy" id="747525"/>
    <lineage>
        <taxon>Eukaryota</taxon>
        <taxon>Fungi</taxon>
        <taxon>Dikarya</taxon>
        <taxon>Basidiomycota</taxon>
        <taxon>Agaricomycotina</taxon>
        <taxon>Agaricomycetes</taxon>
        <taxon>Russulales</taxon>
        <taxon>Bondarzewiaceae</taxon>
        <taxon>Heterobasidion</taxon>
        <taxon>Heterobasidion annosum species complex</taxon>
    </lineage>
</organism>
<feature type="compositionally biased region" description="Polar residues" evidence="1">
    <location>
        <begin position="80"/>
        <end position="98"/>
    </location>
</feature>
<feature type="region of interest" description="Disordered" evidence="1">
    <location>
        <begin position="130"/>
        <end position="150"/>
    </location>
</feature>
<dbReference type="KEGG" id="hir:HETIRDRAFT_430161"/>